<name>A0A8K1FNH5_PYTOL</name>
<dbReference type="PANTHER" id="PTHR10676:SF339">
    <property type="entry name" value="DYNEIN AXONEMAL HEAVY CHAIN 6"/>
    <property type="match status" value="1"/>
</dbReference>
<evidence type="ECO:0000256" key="2">
    <source>
        <dbReference type="SAM" id="Coils"/>
    </source>
</evidence>
<dbReference type="Pfam" id="PF12777">
    <property type="entry name" value="MT"/>
    <property type="match status" value="1"/>
</dbReference>
<sequence length="5056" mass="568571">MEHEQFGRPPHLRPRSAGALRPSPRAGTRVVAPEELALVANSGANAVAGQLSVRLHTPRPGSVATTHRGQVLSPSAGLNTLMHLPQRVEMISRSETPRPTVLLSKPPMRPRSAISRTRKSVSTHRQTLTQHANPVSNNQSRKDPTSDPTLNASASFIPSNRMTSTHQAISATFHRNTFVYAVPQHCLERGRQYNPYDIVTVTHESLFGTNPRGIHEAKYDYYTVSSTGFTFHCKQNDFDPTFFTSDEWERQKTCFDKILKLPTFQWFRFRKVFLSWKKWIHSEKMATARSVLVTSLYFSNSILNSGMKAIRKEVAGIEGMNLLCDFEGKTCHLTGFLATNKEYLHSQGISLLKVTNVPSVVLHPELRAILEFADNIRSSDIQDGVMGNQADPEEEDDDSGSRWNKCNYNRLQVGVAEDQNCQILRHNIHELVSSASNGTKSFAQLYSERLHAHIRNKQTDFEQFRMRFRKGEYRTVEMERDLTDFKGQLEALQRLVMSQPVEFLQINVSRLRASLIPSPTRCLHELHVMFPVLAHEKCDQFLAFVRQSCKKIEKPHAADLDAFTRYLLHLRDVDEGMEERDMDLAFLHDLFRMFERLEISVPAATQQVFELCDPEYEALRAQLADGLGRRDSDIQEYSHVLAANIKELTRGIEQLANSSSEATMNATESASRDARELAYALEKHAETLTATSAQLIWAQHVFAEFSHGSRAPAEEFIGLQTLSHELKLKNELWEAVNDAEAYLESKRDETLRDINLSHLQDLLQKVEGVMKKIQQTNLHVPTLKRLENCKTVLEGLSPVIRDLRNEHMEERHWTKLENKMNQSFVRVVSVEQDEEDPSEEIDEAAPRVTTKEVKYLDLPFRHLIEVEAVNHAALIHQVSEEATAEAAITKSFQSVIQTWDTREIPTSPKKDREGRDAVCLGDCSEIMTLLEESEVLLRVVDSSSYARVIQGRLSKMLNDLGYTKETMDLLMACQQKWDHLQRLLSVDFFRHFSDQTKTFQHNDAVWKSIMDGIGKKPLCLQFGTNADARQLLQTTLLGFEAVSRCVDQHLETKRQAFPAFFKLSNLELASIVSKTRDVNNIQQFLYQCFDNVARINFGTREACQDVLSITSRSLPQREVILMGRNLKARGPAEQWLSAVEKRLVEMLRKSTKDAVTAMSQLYSGSSSGVDFSAVQALPLQSILIADRILRCELIDRHLSNDEQSDSQLGLHDSICQKLNQYQTEVIGRLFYIPNDGFGKSGLSRRDLVRIACLRLHEIEFRDAIEDHFRAVGTGGLGINWQLHMKHRFDDSTTVGYDCHVEINSVRIPYGFNFIDPTADLVVTPSSMRYLFAISTAVRHAQSSFLAGERSSGKKTLAYQISQILGRRFFGTTVSPGTNFCEVAHCLKLLRGALHSGGVFCLGLVANTPPALSLLSVLGTIAGQIEHSILTRLAITSLQTDPIQWVVGTSLIVSYRLPERKVMETRHWAKSVAAQFSVFWVMQQDWVCVIEAILYCKQYEFPHRTAQRLLLVWDQMRAFCVGETVSMMATCVFTFHNLKRIVNEIACHIVKNDEEFERENLQSFLLCEGIMAHCTNHQLPQHMLDQLYENLRVAFRYDVLVGEWYVRQWKRRTAEREAKAFLSQLERAIDRVVTEQNYVPRPCLSAKVVNTARHVASSLGTILVGPSGVGKSTTIDVLARALNLWKEDIRQETSKETTEDGGGVENKSTGSGSKVQEKGGSSNLDAMSAFLAVRIVLPMALTVNQLYGSTCDDEKGRVKSVLGRLLREAQETYVLSTDRESSVALGAGDNNPLGPLLTLQRLVLILFEGTLHSSWLDSLLCLMTRRPTISLSNYDNEQLKELIRFQDGEFMTVPPNVRFAFECLNLNAASPAIFQASSIVVFTPDQEVHEDSETFVPIHFAYIQRFLHLHRQAAINEGTSQSLQLSSMVYDTITNSLFCSDILAKIAEVIDEYGVSVPLTLFQRVSYLLALLQALLNSVASVCGSSIKPREGGEKAAIPVEDVRQRVDMALVYALLWGFSACCSDRPPLQLLISGMIKLQFEEIAHSWEDCGRDVNLFDLLLDLNGLRFVNLESGDTVILREKLLKHSVNSTPSVIGVGTNGPGTSEQLHSVFIPTSSSLAVHAAMKESLRSGRGALLVGGDPSRKTVLMQNLLKQIQPLRVLTTSSYANIPPPVSVEANGDVKRRRRAMPVVPQQLAAENAFASLDRIRLHQVTLVRKLAKKFRKVNKAAAALAAAQFAGSKKIAAQAEQKSANKDDTKTKKEQDWIIPPTIDPLKANMVGKFDLGDFIPFFFTMNQYDRGTNELTKCLERMLQRERNGIFEPPPGKMAVLIIDDLHMPIAFHDEEHPSCHDYLRSAYEHTTVFKGDTAAPISIEGLMMVASISLSAMPGSNVTSACRTKRDSMEKLVRQFIPVLAPPCSLSELHTIFSALLVMQLERNSSSQVEKLSGAVRSALPGIVAATTVLWEKLRSRFLPPDASAQRPDCPNLRFNLKQLARVYEGMCAVDPSYIMDNETLTRLWAHESIRSFGDFFGAWMPKAIPSIASDIGRLRHMLDELSYHRHGNNSLGGELTGVVPGFGGAPSTSKQGVEVANNLNVRTNAIGILSTFVSAFLEDKTSADPTQRNQQEKKRHIPLGLWAYVPSALYYQNTRDAVLRPGADTTPSSSDSTSTQGGKAPLQRRHSNKFIRRKSMEPGKVPERKMSDALAALSSSRWIYVDVLVDDTMDKSQLTELQTMFGGLQVFGVALQERVDPTKTTDLLLQSQIARLPRGTPIVTELLARRIAVFERVYSPPGSRVILIGEPGSGRDVMVRYACAVRRSTQYHSIWTIEGVNDRNVMTKKWNRLLRDLFTRIGVECESITLIVKRVDLWPLELVGQLLALMVSGEIPGAFTLKDQIRLATRVRDERLIEMEQQYQAQVTRIRQEADARREEEILQLRREDKETHRMRSTTFYQDLERKHQQALLFRLAQVQLRHQQELDDFVRKCEVENESVTATIMSLMRPLGMTSGKWQQIVQRMRKRLRIVVFVDTHYRDQLVNHVPQLFSVCHVVSFGQMDQQSLQTTLFGSFYVQTQQLFRKERAVNTVGTNTADIVGFCDQVEGELPTIVALATEMHQAAARLAEQRNVRVPSQLGLSLAPFFARVLEAQYHQDARERSNIEWFLFVHSSMEKALWKLQDRDGELIAQLEDCDRQIEVSQELLTEQKEDCERIRDMMKRYQEAAEQQVHVTNEMEVKAQAELHVPMACLEEANAALLLIDKRHIIEIKSFNSPPLLVHLVLDAICVMFKVDPTWENARKILGDSNIVNTMLAYDKDNIMPETLARIDSTYMSDPRFVREEVEKQSVAASMMVVWVRAMFQYATARHQVLPTLEKLEQAQSRLRLLMQEYQVSKQRVIEADEALVRTKTTLEDAKELRKRTMDEMESRRSRLDGGKTVLGFLKEDKSLADKASEEFRKERQLGLPWWNALFTAGLLSYGRLFDSGERSRLFGQWVEAYRAIVPSDNDHAGVSTSFVPSLGLSIAESSGESGTPISDRFQYPTERFDRHNDRHKSWQYASSCGVFFSHRRLQDTFCLTQILRADLPLVLITEYSPVMEDIILKCARSIWSWTHFYMVDTKASDLLSALQSAVREGHQLLVLDVTPLDVETKESALSALLAWETIEVQGQTHLVLSRSDVPDQDGASARSVPLHPSFRAILITYASAAAFGETLTTSIPLLRGTLDAPEVADVILDRMWSPGLPNGQNFALKQSVREFERLSKQLDATRDQLTKLMQATATRGEFQLEETGVIRDVCEKTLELRSALTRKRQDIADQAQFVKKHQSLARLGAAMFNACNSRQRVVAAIDYSEEGEPSLPPVSLDVFLPIYLVALQAPVGQSRTNWRTQSSFRQSSASIGGGDSFRSAMVKMFDSTSEIINKMLAHLMPIFSGQEDWYDFLLQMFWLVEQNQETSVQDKSLNEETELSQLQMDVKDMLSIVKLQHSQAPAHSSNPDKAGLEELVAMIVNGCPTVISETEAPSELRLANLALSGRNRVQRMKVGLSLDPRAFQLLCDQMVQAYGAQIRYNLAELDQMLASVIPGASEACEEEESSTRPVAGWRRLLTALPESTWVVIESHSLFGSFEFLCQVINSTSVTRKHRLNIMKAAQSRSFLSHTDLKEVYLVPHHRLLVIPESSSTGDRLFSMQNNVLMVQESETVVHMSSDALDQYLDEVSLAIVNMQTANVTHAPAYWEEFFHLVNRSPQRTTSLAFRRYESAIAQVRSNGGYALTSSLLNQSKPAAPVSLTAQSATATTSRPTARRLSTQGLRHRNSDIALVNVPSRTSLVAVAQSVEQIPQHLRSSLLWFASPTTDAAIEYPSLRQCFQMTLLRIAYHPSYQLVNQLTSVSDDKAAKTGSETIQDQAVHKKVWHYLTALLVYHALLAYRWQLSRHQSFEYELSGASPCGHYGSDVLATAISQLLHMLVQFQSNRTAIPHRLSLISLVKQHVFLAAYSRQAKSSREVTILRSLGRECLCLVEDAMRVDSDGGNGGMGSSFRALVSSGSGIGSGRSVTSRNMTQRLLARRPSTAHAPSSSTSGYNSSSRKIFSRRSSLKDSTSSLLTGLNIPIQDLSILVDDFDTWIDFSWNYSEQVDDAIEHHVRDLFGLLPPVIGAKHSRGSPSRVPVSMELFGWTKRPVMKADDLHRQITLEEAARVLQNLRDLVLPPTIVEGEEDDNRPIDASPVDDDESTPPNESMVDEQSADESIVTNVSPTEDATSTQERWKRDRQIEDQCIDGSVCGYNSHIRHWQAFLDRLTSTISGAQTASASLPPKSQSLAVITSQDIRGEIASVLCNVVPIRLRDELSAVTTIATARTNLTLAELVSFYQSWYRQIKELLVNRHEDRLQPTWWLPGLYPRTKISHLIELAKLKLARSNQTDSEQYQVSFTLQLDPTDDSHAESNGVESSADKPRAEEDVVVLSGLSLHMAVWDTERRYLQPMDQHSPRVPQRVRVLGRIEIHKEAKQSSSWSGEAPSLEHRNSTTQAPTRSCPVMTQKGVALELDLPIGPALGSFVTPYLTVAMS</sequence>
<comment type="caution">
    <text evidence="8">The sequence shown here is derived from an EMBL/GenBank/DDBJ whole genome shotgun (WGS) entry which is preliminary data.</text>
</comment>
<dbReference type="InterPro" id="IPR024317">
    <property type="entry name" value="Dynein_heavy_chain_D4_dom"/>
</dbReference>
<feature type="compositionally biased region" description="Low complexity" evidence="3">
    <location>
        <begin position="4558"/>
        <end position="4577"/>
    </location>
</feature>
<gene>
    <name evidence="8" type="ORF">Poli38472_011528</name>
</gene>
<feature type="coiled-coil region" evidence="2">
    <location>
        <begin position="3745"/>
        <end position="3772"/>
    </location>
</feature>
<feature type="region of interest" description="Disordered" evidence="3">
    <location>
        <begin position="4701"/>
        <end position="4739"/>
    </location>
</feature>
<dbReference type="InterPro" id="IPR027417">
    <property type="entry name" value="P-loop_NTPase"/>
</dbReference>
<evidence type="ECO:0000256" key="3">
    <source>
        <dbReference type="SAM" id="MobiDB-lite"/>
    </source>
</evidence>
<dbReference type="GO" id="GO:0045505">
    <property type="term" value="F:dynein intermediate chain binding"/>
    <property type="evidence" value="ECO:0007669"/>
    <property type="project" value="InterPro"/>
</dbReference>
<dbReference type="InterPro" id="IPR042228">
    <property type="entry name" value="Dynein_linker_3"/>
</dbReference>
<feature type="region of interest" description="Disordered" evidence="3">
    <location>
        <begin position="94"/>
        <end position="151"/>
    </location>
</feature>
<dbReference type="EMBL" id="SPLM01000039">
    <property type="protein sequence ID" value="TMW64648.1"/>
    <property type="molecule type" value="Genomic_DNA"/>
</dbReference>
<feature type="domain" description="Dynein heavy chain AAA module D4" evidence="7">
    <location>
        <begin position="2783"/>
        <end position="2908"/>
    </location>
</feature>
<dbReference type="GO" id="GO:0008569">
    <property type="term" value="F:minus-end-directed microtubule motor activity"/>
    <property type="evidence" value="ECO:0007669"/>
    <property type="project" value="TreeGrafter"/>
</dbReference>
<dbReference type="Gene3D" id="1.20.58.1120">
    <property type="match status" value="1"/>
</dbReference>
<feature type="compositionally biased region" description="Polar residues" evidence="3">
    <location>
        <begin position="123"/>
        <end position="139"/>
    </location>
</feature>
<feature type="region of interest" description="Disordered" evidence="3">
    <location>
        <begin position="4557"/>
        <end position="4577"/>
    </location>
</feature>
<dbReference type="Gene3D" id="1.10.287.2620">
    <property type="match status" value="1"/>
</dbReference>
<dbReference type="GO" id="GO:0060294">
    <property type="term" value="P:cilium movement involved in cell motility"/>
    <property type="evidence" value="ECO:0007669"/>
    <property type="project" value="TreeGrafter"/>
</dbReference>
<keyword evidence="9" id="KW-1185">Reference proteome</keyword>
<dbReference type="Pfam" id="PF12774">
    <property type="entry name" value="AAA_6"/>
    <property type="match status" value="1"/>
</dbReference>
<feature type="compositionally biased region" description="Low complexity" evidence="3">
    <location>
        <begin position="2660"/>
        <end position="2671"/>
    </location>
</feature>
<feature type="compositionally biased region" description="Polar residues" evidence="3">
    <location>
        <begin position="1705"/>
        <end position="1719"/>
    </location>
</feature>
<dbReference type="Proteomes" id="UP000794436">
    <property type="component" value="Unassembled WGS sequence"/>
</dbReference>
<dbReference type="Gene3D" id="1.20.920.20">
    <property type="match status" value="1"/>
</dbReference>
<evidence type="ECO:0000259" key="6">
    <source>
        <dbReference type="Pfam" id="PF12777"/>
    </source>
</evidence>
<feature type="region of interest" description="Disordered" evidence="3">
    <location>
        <begin position="1"/>
        <end position="28"/>
    </location>
</feature>
<feature type="region of interest" description="Disordered" evidence="3">
    <location>
        <begin position="1691"/>
        <end position="1719"/>
    </location>
</feature>
<organism evidence="8 9">
    <name type="scientific">Pythium oligandrum</name>
    <name type="common">Mycoparasitic fungus</name>
    <dbReference type="NCBI Taxonomy" id="41045"/>
    <lineage>
        <taxon>Eukaryota</taxon>
        <taxon>Sar</taxon>
        <taxon>Stramenopiles</taxon>
        <taxon>Oomycota</taxon>
        <taxon>Peronosporomycetes</taxon>
        <taxon>Pythiales</taxon>
        <taxon>Pythiaceae</taxon>
        <taxon>Pythium</taxon>
    </lineage>
</organism>
<feature type="region of interest" description="Disordered" evidence="3">
    <location>
        <begin position="4997"/>
        <end position="5022"/>
    </location>
</feature>
<feature type="region of interest" description="Disordered" evidence="3">
    <location>
        <begin position="2656"/>
        <end position="2697"/>
    </location>
</feature>
<dbReference type="InterPro" id="IPR035699">
    <property type="entry name" value="AAA_6"/>
</dbReference>
<feature type="domain" description="Dynein heavy chain linker" evidence="4">
    <location>
        <begin position="719"/>
        <end position="1154"/>
    </location>
</feature>
<feature type="region of interest" description="Disordered" evidence="3">
    <location>
        <begin position="4924"/>
        <end position="4946"/>
    </location>
</feature>
<evidence type="ECO:0000256" key="1">
    <source>
        <dbReference type="ARBA" id="ARBA00023054"/>
    </source>
</evidence>
<dbReference type="Gene3D" id="3.20.180.20">
    <property type="entry name" value="Dynein heavy chain, N-terminal domain 2"/>
    <property type="match status" value="1"/>
</dbReference>
<evidence type="ECO:0000259" key="4">
    <source>
        <dbReference type="Pfam" id="PF08393"/>
    </source>
</evidence>
<dbReference type="InterPro" id="IPR026983">
    <property type="entry name" value="DHC"/>
</dbReference>
<dbReference type="GO" id="GO:0005524">
    <property type="term" value="F:ATP binding"/>
    <property type="evidence" value="ECO:0007669"/>
    <property type="project" value="InterPro"/>
</dbReference>
<keyword evidence="1 2" id="KW-0175">Coiled coil</keyword>
<evidence type="ECO:0008006" key="10">
    <source>
        <dbReference type="Google" id="ProtNLM"/>
    </source>
</evidence>
<feature type="compositionally biased region" description="Basic residues" evidence="3">
    <location>
        <begin position="2678"/>
        <end position="2689"/>
    </location>
</feature>
<reference evidence="8" key="1">
    <citation type="submission" date="2019-03" db="EMBL/GenBank/DDBJ databases">
        <title>Long read genome sequence of the mycoparasitic Pythium oligandrum ATCC 38472 isolated from sugarbeet rhizosphere.</title>
        <authorList>
            <person name="Gaulin E."/>
        </authorList>
    </citation>
    <scope>NUCLEOTIDE SEQUENCE</scope>
    <source>
        <strain evidence="8">ATCC 38472_TT</strain>
    </source>
</reference>
<dbReference type="Pfam" id="PF12780">
    <property type="entry name" value="AAA_8"/>
    <property type="match status" value="1"/>
</dbReference>
<dbReference type="Gene3D" id="3.40.50.300">
    <property type="entry name" value="P-loop containing nucleotide triphosphate hydrolases"/>
    <property type="match status" value="2"/>
</dbReference>
<protein>
    <recommendedName>
        <fullName evidence="10">Dynein heavy chain</fullName>
    </recommendedName>
</protein>
<feature type="region of interest" description="Disordered" evidence="3">
    <location>
        <begin position="383"/>
        <end position="402"/>
    </location>
</feature>
<evidence type="ECO:0000259" key="7">
    <source>
        <dbReference type="Pfam" id="PF12780"/>
    </source>
</evidence>
<dbReference type="GO" id="GO:0097729">
    <property type="term" value="C:9+2 motile cilium"/>
    <property type="evidence" value="ECO:0007669"/>
    <property type="project" value="TreeGrafter"/>
</dbReference>
<dbReference type="SUPFAM" id="SSF52540">
    <property type="entry name" value="P-loop containing nucleoside triphosphate hydrolases"/>
    <property type="match status" value="2"/>
</dbReference>
<feature type="domain" description="Dynein heavy chain hydrolytic ATP-binding dynein motor region" evidence="5">
    <location>
        <begin position="1309"/>
        <end position="1671"/>
    </location>
</feature>
<dbReference type="Gene3D" id="1.20.920.30">
    <property type="match status" value="1"/>
</dbReference>
<dbReference type="OrthoDB" id="199400at2759"/>
<dbReference type="InterPro" id="IPR013602">
    <property type="entry name" value="Dynein_heavy_linker"/>
</dbReference>
<proteinExistence type="predicted"/>
<dbReference type="GO" id="GO:0030286">
    <property type="term" value="C:dynein complex"/>
    <property type="evidence" value="ECO:0007669"/>
    <property type="project" value="InterPro"/>
</dbReference>
<evidence type="ECO:0000313" key="8">
    <source>
        <dbReference type="EMBL" id="TMW64648.1"/>
    </source>
</evidence>
<dbReference type="PANTHER" id="PTHR10676">
    <property type="entry name" value="DYNEIN HEAVY CHAIN FAMILY PROTEIN"/>
    <property type="match status" value="1"/>
</dbReference>
<evidence type="ECO:0000313" key="9">
    <source>
        <dbReference type="Proteomes" id="UP000794436"/>
    </source>
</evidence>
<evidence type="ECO:0000259" key="5">
    <source>
        <dbReference type="Pfam" id="PF12774"/>
    </source>
</evidence>
<dbReference type="Pfam" id="PF12775">
    <property type="entry name" value="AAA_7"/>
    <property type="match status" value="1"/>
</dbReference>
<feature type="coiled-coil region" evidence="2">
    <location>
        <begin position="3186"/>
        <end position="3220"/>
    </location>
</feature>
<dbReference type="Pfam" id="PF08393">
    <property type="entry name" value="DHC_N2"/>
    <property type="match status" value="1"/>
</dbReference>
<feature type="domain" description="Dynein heavy chain coiled coil stalk" evidence="6">
    <location>
        <begin position="3174"/>
        <end position="3480"/>
    </location>
</feature>
<dbReference type="GO" id="GO:0051959">
    <property type="term" value="F:dynein light intermediate chain binding"/>
    <property type="evidence" value="ECO:0007669"/>
    <property type="project" value="InterPro"/>
</dbReference>
<accession>A0A8K1FNH5</accession>
<dbReference type="Gene3D" id="1.20.140.100">
    <property type="entry name" value="Dynein heavy chain, N-terminal domain 2"/>
    <property type="match status" value="1"/>
</dbReference>
<dbReference type="InterPro" id="IPR024743">
    <property type="entry name" value="Dynein_HC_stalk"/>
</dbReference>
<dbReference type="InterPro" id="IPR042222">
    <property type="entry name" value="Dynein_2_N"/>
</dbReference>